<evidence type="ECO:0000313" key="4">
    <source>
        <dbReference type="Proteomes" id="UP001142055"/>
    </source>
</evidence>
<feature type="signal peptide" evidence="2">
    <location>
        <begin position="1"/>
        <end position="25"/>
    </location>
</feature>
<evidence type="ECO:0000256" key="1">
    <source>
        <dbReference type="SAM" id="MobiDB-lite"/>
    </source>
</evidence>
<name>A0A9Q0M119_BLOTA</name>
<evidence type="ECO:0000256" key="2">
    <source>
        <dbReference type="SAM" id="SignalP"/>
    </source>
</evidence>
<accession>A0A9Q0M119</accession>
<feature type="chain" id="PRO_5040305883" evidence="2">
    <location>
        <begin position="26"/>
        <end position="472"/>
    </location>
</feature>
<evidence type="ECO:0000313" key="3">
    <source>
        <dbReference type="EMBL" id="KAJ6215952.1"/>
    </source>
</evidence>
<reference evidence="3" key="1">
    <citation type="submission" date="2022-12" db="EMBL/GenBank/DDBJ databases">
        <title>Genome assemblies of Blomia tropicalis.</title>
        <authorList>
            <person name="Cui Y."/>
        </authorList>
    </citation>
    <scope>NUCLEOTIDE SEQUENCE</scope>
    <source>
        <tissue evidence="3">Adult mites</tissue>
    </source>
</reference>
<dbReference type="AlphaFoldDB" id="A0A9Q0M119"/>
<keyword evidence="4" id="KW-1185">Reference proteome</keyword>
<keyword evidence="2" id="KW-0732">Signal</keyword>
<dbReference type="Proteomes" id="UP001142055">
    <property type="component" value="Chromosome 4"/>
</dbReference>
<organism evidence="3 4">
    <name type="scientific">Blomia tropicalis</name>
    <name type="common">Mite</name>
    <dbReference type="NCBI Taxonomy" id="40697"/>
    <lineage>
        <taxon>Eukaryota</taxon>
        <taxon>Metazoa</taxon>
        <taxon>Ecdysozoa</taxon>
        <taxon>Arthropoda</taxon>
        <taxon>Chelicerata</taxon>
        <taxon>Arachnida</taxon>
        <taxon>Acari</taxon>
        <taxon>Acariformes</taxon>
        <taxon>Sarcoptiformes</taxon>
        <taxon>Astigmata</taxon>
        <taxon>Glycyphagoidea</taxon>
        <taxon>Echimyopodidae</taxon>
        <taxon>Blomia</taxon>
    </lineage>
</organism>
<feature type="region of interest" description="Disordered" evidence="1">
    <location>
        <begin position="182"/>
        <end position="209"/>
    </location>
</feature>
<sequence>MYPQNCLQYLTIILLLTSISIGTSSKSNNGISRIINLFKITSLNGSHDLKTSSTEKSSKTISGKDEKNKQQNKQTPKNEYRINAIQQKPFRSYNFNPSFMNNPYYHEHDHRTLYHQPPPPSSIHNMNEPTFNGFVSVIDEVTPFANFIQNHLMSPSQVDSLMNMAKGDKEIYVHHHHHLNDGFPIYNEQPKPKTKTKKKKKKKNKKKKEKVKENIPIYWFDHQYEINSALSTKPTTYHMDPYDSFYNIDNEFQSDANSVKNPKYTNYEMYQPFDPVWAVAKQKPSLYVLKRTSFKKQTGNKPTKTDKKNPFLLSSNPLLLNSVDDYSNPIFQGATSFPITPFIQDSENEKIKMKKSSNTKKLNKSNKMKQTFYTVKNRENIHPIINITEIATIKTKPITTLSSSSRTLLNDSPKIKINNSLTKFQLPYSTMNTTMNSSYGKKSKPFDSFCMERSHSQRFNCPKETKFDQGSQ</sequence>
<feature type="compositionally biased region" description="Basic and acidic residues" evidence="1">
    <location>
        <begin position="56"/>
        <end position="69"/>
    </location>
</feature>
<feature type="compositionally biased region" description="Basic residues" evidence="1">
    <location>
        <begin position="192"/>
        <end position="209"/>
    </location>
</feature>
<comment type="caution">
    <text evidence="3">The sequence shown here is derived from an EMBL/GenBank/DDBJ whole genome shotgun (WGS) entry which is preliminary data.</text>
</comment>
<protein>
    <submittedName>
        <fullName evidence="3">Uncharacterized protein</fullName>
    </submittedName>
</protein>
<proteinExistence type="predicted"/>
<feature type="region of interest" description="Disordered" evidence="1">
    <location>
        <begin position="48"/>
        <end position="78"/>
    </location>
</feature>
<gene>
    <name evidence="3" type="ORF">RDWZM_010452</name>
</gene>
<dbReference type="EMBL" id="JAPWDV010000004">
    <property type="protein sequence ID" value="KAJ6215952.1"/>
    <property type="molecule type" value="Genomic_DNA"/>
</dbReference>